<dbReference type="Proteomes" id="UP001631949">
    <property type="component" value="Unassembled WGS sequence"/>
</dbReference>
<dbReference type="Pfam" id="PF00857">
    <property type="entry name" value="Isochorismatase"/>
    <property type="match status" value="1"/>
</dbReference>
<dbReference type="CDD" id="cd01012">
    <property type="entry name" value="YcaC_related"/>
    <property type="match status" value="1"/>
</dbReference>
<organism evidence="2 3">
    <name type="scientific">Peptococcus simiae</name>
    <dbReference type="NCBI Taxonomy" id="1643805"/>
    <lineage>
        <taxon>Bacteria</taxon>
        <taxon>Bacillati</taxon>
        <taxon>Bacillota</taxon>
        <taxon>Clostridia</taxon>
        <taxon>Eubacteriales</taxon>
        <taxon>Peptococcaceae</taxon>
        <taxon>Peptococcus</taxon>
    </lineage>
</organism>
<dbReference type="RefSeq" id="WP_408976896.1">
    <property type="nucleotide sequence ID" value="NZ_JBJUVG010000002.1"/>
</dbReference>
<dbReference type="Gene3D" id="3.40.50.850">
    <property type="entry name" value="Isochorismatase-like"/>
    <property type="match status" value="1"/>
</dbReference>
<comment type="caution">
    <text evidence="2">The sequence shown here is derived from an EMBL/GenBank/DDBJ whole genome shotgun (WGS) entry which is preliminary data.</text>
</comment>
<gene>
    <name evidence="2" type="ORF">ACKQTC_02740</name>
</gene>
<keyword evidence="2" id="KW-0378">Hydrolase</keyword>
<feature type="domain" description="Isochorismatase-like" evidence="1">
    <location>
        <begin position="13"/>
        <end position="157"/>
    </location>
</feature>
<dbReference type="InterPro" id="IPR050993">
    <property type="entry name" value="Isochorismatase_domain"/>
</dbReference>
<dbReference type="PANTHER" id="PTHR14119:SF3">
    <property type="entry name" value="ISOCHORISMATASE DOMAIN-CONTAINING PROTEIN 2"/>
    <property type="match status" value="1"/>
</dbReference>
<reference evidence="2 3" key="1">
    <citation type="journal article" date="2016" name="Int. J. Syst. Evol. Microbiol.">
        <title>Peptococcus simiae sp. nov., isolated from rhesus macaque faeces and emended description of the genus Peptococcus.</title>
        <authorList>
            <person name="Shkoporov A.N."/>
            <person name="Efimov B.A."/>
            <person name="Kondova I."/>
            <person name="Ouwerling B."/>
            <person name="Chaplin A.V."/>
            <person name="Shcherbakova V.A."/>
            <person name="Langermans J.A.M."/>
        </authorList>
    </citation>
    <scope>NUCLEOTIDE SEQUENCE [LARGE SCALE GENOMIC DNA]</scope>
    <source>
        <strain evidence="2 3">M108</strain>
    </source>
</reference>
<dbReference type="SUPFAM" id="SSF52499">
    <property type="entry name" value="Isochorismatase-like hydrolases"/>
    <property type="match status" value="1"/>
</dbReference>
<dbReference type="PANTHER" id="PTHR14119">
    <property type="entry name" value="HYDROLASE"/>
    <property type="match status" value="1"/>
</dbReference>
<dbReference type="GO" id="GO:0016787">
    <property type="term" value="F:hydrolase activity"/>
    <property type="evidence" value="ECO:0007669"/>
    <property type="project" value="UniProtKB-KW"/>
</dbReference>
<accession>A0ABW9GXB7</accession>
<sequence length="180" mass="20258">MRLFPDSTLAYAIDYQEKLLPVMREADRILARARILTEGLNILQVPVAVTRQYPKGLGDTVADLRPVLEGAPVYDKRSYSIYDADDLRQDLKDRAPKTILLYGIETHICVAQSAIDMTAAGYQVFLVVDACSSRYELDHKIGLKRMMHEGIGLTTVEAVLFELCRTSEHPDFKAISKLIK</sequence>
<evidence type="ECO:0000259" key="1">
    <source>
        <dbReference type="Pfam" id="PF00857"/>
    </source>
</evidence>
<dbReference type="EMBL" id="JBJUVG010000002">
    <property type="protein sequence ID" value="MFM9413284.1"/>
    <property type="molecule type" value="Genomic_DNA"/>
</dbReference>
<protein>
    <submittedName>
        <fullName evidence="2">Hydrolase</fullName>
    </submittedName>
</protein>
<name>A0ABW9GXB7_9FIRM</name>
<evidence type="ECO:0000313" key="2">
    <source>
        <dbReference type="EMBL" id="MFM9413284.1"/>
    </source>
</evidence>
<proteinExistence type="predicted"/>
<keyword evidence="3" id="KW-1185">Reference proteome</keyword>
<evidence type="ECO:0000313" key="3">
    <source>
        <dbReference type="Proteomes" id="UP001631949"/>
    </source>
</evidence>
<dbReference type="InterPro" id="IPR036380">
    <property type="entry name" value="Isochorismatase-like_sf"/>
</dbReference>
<dbReference type="InterPro" id="IPR000868">
    <property type="entry name" value="Isochorismatase-like_dom"/>
</dbReference>